<feature type="binding site" evidence="6">
    <location>
        <begin position="132"/>
        <end position="135"/>
    </location>
    <ligand>
        <name>GTP</name>
        <dbReference type="ChEBI" id="CHEBI:37565"/>
    </ligand>
</feature>
<dbReference type="GO" id="GO:0005886">
    <property type="term" value="C:plasma membrane"/>
    <property type="evidence" value="ECO:0007669"/>
    <property type="project" value="UniProtKB-SubCell"/>
</dbReference>
<gene>
    <name evidence="6" type="primary">era</name>
    <name evidence="11" type="ORF">DPF_1095</name>
</gene>
<evidence type="ECO:0000259" key="10">
    <source>
        <dbReference type="PROSITE" id="PS51713"/>
    </source>
</evidence>
<evidence type="ECO:0000313" key="12">
    <source>
        <dbReference type="Proteomes" id="UP000095200"/>
    </source>
</evidence>
<evidence type="ECO:0000256" key="5">
    <source>
        <dbReference type="ARBA" id="ARBA00023134"/>
    </source>
</evidence>
<comment type="caution">
    <text evidence="11">The sequence shown here is derived from an EMBL/GenBank/DDBJ whole genome shotgun (WGS) entry which is preliminary data.</text>
</comment>
<feature type="region of interest" description="G4" evidence="7">
    <location>
        <begin position="132"/>
        <end position="135"/>
    </location>
</feature>
<dbReference type="InterPro" id="IPR004044">
    <property type="entry name" value="KH_dom_type_2"/>
</dbReference>
<feature type="binding site" evidence="6">
    <location>
        <begin position="17"/>
        <end position="24"/>
    </location>
    <ligand>
        <name>GTP</name>
        <dbReference type="ChEBI" id="CHEBI:37565"/>
    </ligand>
</feature>
<dbReference type="PANTHER" id="PTHR42698:SF1">
    <property type="entry name" value="GTPASE ERA, MITOCHONDRIAL"/>
    <property type="match status" value="1"/>
</dbReference>
<keyword evidence="6" id="KW-0699">rRNA-binding</keyword>
<evidence type="ECO:0000256" key="1">
    <source>
        <dbReference type="ARBA" id="ARBA00007921"/>
    </source>
</evidence>
<dbReference type="Pfam" id="PF07650">
    <property type="entry name" value="KH_2"/>
    <property type="match status" value="1"/>
</dbReference>
<dbReference type="Gene3D" id="3.40.50.300">
    <property type="entry name" value="P-loop containing nucleotide triphosphate hydrolases"/>
    <property type="match status" value="1"/>
</dbReference>
<feature type="region of interest" description="G1" evidence="7">
    <location>
        <begin position="17"/>
        <end position="24"/>
    </location>
</feature>
<dbReference type="CDD" id="cd22534">
    <property type="entry name" value="KH-II_Era"/>
    <property type="match status" value="1"/>
</dbReference>
<dbReference type="NCBIfam" id="TIGR00231">
    <property type="entry name" value="small_GTP"/>
    <property type="match status" value="1"/>
</dbReference>
<keyword evidence="4 6" id="KW-0694">RNA-binding</keyword>
<dbReference type="OrthoDB" id="9805918at2"/>
<dbReference type="Gene3D" id="3.30.300.20">
    <property type="match status" value="1"/>
</dbReference>
<dbReference type="RefSeq" id="WP_069857875.1">
    <property type="nucleotide sequence ID" value="NZ_BDFE01000015.1"/>
</dbReference>
<keyword evidence="5 6" id="KW-0342">GTP-binding</keyword>
<dbReference type="NCBIfam" id="NF000908">
    <property type="entry name" value="PRK00089.1"/>
    <property type="match status" value="1"/>
</dbReference>
<feature type="region of interest" description="G2" evidence="7">
    <location>
        <begin position="43"/>
        <end position="47"/>
    </location>
</feature>
<dbReference type="PROSITE" id="PS50823">
    <property type="entry name" value="KH_TYPE_2"/>
    <property type="match status" value="1"/>
</dbReference>
<dbReference type="STRING" id="1592317.DPF_1095"/>
<dbReference type="AlphaFoldDB" id="A0A194AE78"/>
<name>A0A194AE78_9BACT</name>
<feature type="region of interest" description="G3" evidence="7">
    <location>
        <begin position="64"/>
        <end position="67"/>
    </location>
</feature>
<dbReference type="NCBIfam" id="TIGR00436">
    <property type="entry name" value="era"/>
    <property type="match status" value="1"/>
</dbReference>
<feature type="domain" description="KH type-2" evidence="9">
    <location>
        <begin position="214"/>
        <end position="292"/>
    </location>
</feature>
<dbReference type="PROSITE" id="PS51713">
    <property type="entry name" value="G_ERA"/>
    <property type="match status" value="1"/>
</dbReference>
<dbReference type="EMBL" id="BDFE01000015">
    <property type="protein sequence ID" value="GAU08387.1"/>
    <property type="molecule type" value="Genomic_DNA"/>
</dbReference>
<dbReference type="SUPFAM" id="SSF54814">
    <property type="entry name" value="Prokaryotic type KH domain (KH-domain type II)"/>
    <property type="match status" value="1"/>
</dbReference>
<comment type="subcellular location">
    <subcellularLocation>
        <location evidence="6">Cytoplasm</location>
    </subcellularLocation>
    <subcellularLocation>
        <location evidence="6">Cell membrane</location>
        <topology evidence="6">Peripheral membrane protein</topology>
    </subcellularLocation>
</comment>
<comment type="similarity">
    <text evidence="1 6 7 8">Belongs to the TRAFAC class TrmE-Era-EngA-EngB-Septin-like GTPase superfamily. Era GTPase family.</text>
</comment>
<dbReference type="InterPro" id="IPR005225">
    <property type="entry name" value="Small_GTP-bd"/>
</dbReference>
<dbReference type="GO" id="GO:0005829">
    <property type="term" value="C:cytosol"/>
    <property type="evidence" value="ECO:0007669"/>
    <property type="project" value="TreeGrafter"/>
</dbReference>
<dbReference type="GO" id="GO:0000028">
    <property type="term" value="P:ribosomal small subunit assembly"/>
    <property type="evidence" value="ECO:0007669"/>
    <property type="project" value="TreeGrafter"/>
</dbReference>
<dbReference type="GO" id="GO:0043024">
    <property type="term" value="F:ribosomal small subunit binding"/>
    <property type="evidence" value="ECO:0007669"/>
    <property type="project" value="TreeGrafter"/>
</dbReference>
<proteinExistence type="inferred from homology"/>
<evidence type="ECO:0000256" key="8">
    <source>
        <dbReference type="RuleBase" id="RU003761"/>
    </source>
</evidence>
<comment type="subunit">
    <text evidence="6">Monomer.</text>
</comment>
<feature type="binding site" evidence="6">
    <location>
        <begin position="64"/>
        <end position="68"/>
    </location>
    <ligand>
        <name>GTP</name>
        <dbReference type="ChEBI" id="CHEBI:37565"/>
    </ligand>
</feature>
<dbReference type="InterPro" id="IPR027417">
    <property type="entry name" value="P-loop_NTPase"/>
</dbReference>
<organism evidence="11 12">
    <name type="scientific">Desulfoplanes formicivorans</name>
    <dbReference type="NCBI Taxonomy" id="1592317"/>
    <lineage>
        <taxon>Bacteria</taxon>
        <taxon>Pseudomonadati</taxon>
        <taxon>Thermodesulfobacteriota</taxon>
        <taxon>Desulfovibrionia</taxon>
        <taxon>Desulfovibrionales</taxon>
        <taxon>Desulfoplanaceae</taxon>
        <taxon>Desulfoplanes</taxon>
    </lineage>
</organism>
<dbReference type="CDD" id="cd04163">
    <property type="entry name" value="Era"/>
    <property type="match status" value="1"/>
</dbReference>
<reference evidence="12" key="1">
    <citation type="submission" date="2016-06" db="EMBL/GenBank/DDBJ databases">
        <title>Draft genome sequence of Desulfoplanes formicivorans strain Pf12B.</title>
        <authorList>
            <person name="Watanabe M."/>
            <person name="Kojima H."/>
            <person name="Fukui M."/>
        </authorList>
    </citation>
    <scope>NUCLEOTIDE SEQUENCE [LARGE SCALE GENOMIC DNA]</scope>
    <source>
        <strain evidence="12">Pf12B</strain>
    </source>
</reference>
<feature type="region of interest" description="G5" evidence="7">
    <location>
        <begin position="162"/>
        <end position="164"/>
    </location>
</feature>
<dbReference type="SUPFAM" id="SSF52540">
    <property type="entry name" value="P-loop containing nucleoside triphosphate hydrolases"/>
    <property type="match status" value="1"/>
</dbReference>
<dbReference type="HAMAP" id="MF_00367">
    <property type="entry name" value="GTPase_Era"/>
    <property type="match status" value="1"/>
</dbReference>
<dbReference type="InterPro" id="IPR030388">
    <property type="entry name" value="G_ERA_dom"/>
</dbReference>
<dbReference type="GO" id="GO:0070181">
    <property type="term" value="F:small ribosomal subunit rRNA binding"/>
    <property type="evidence" value="ECO:0007669"/>
    <property type="project" value="UniProtKB-UniRule"/>
</dbReference>
<evidence type="ECO:0000256" key="6">
    <source>
        <dbReference type="HAMAP-Rule" id="MF_00367"/>
    </source>
</evidence>
<comment type="function">
    <text evidence="6">An essential GTPase that binds both GDP and GTP, with rapid nucleotide exchange. Plays a role in 16S rRNA processing and 30S ribosomal subunit biogenesis and possibly also in cell cycle regulation and energy metabolism.</text>
</comment>
<keyword evidence="6" id="KW-0963">Cytoplasm</keyword>
<dbReference type="InterPro" id="IPR005662">
    <property type="entry name" value="GTPase_Era-like"/>
</dbReference>
<sequence>MEQNQQPFKSGVVALIGPPNAGKSTLLNTIIGEKVAIVSPKPQTTRNQISGIHTRDDAQIVFLDTPGIHRSRLRLNRCMVDAAWKALYGADMVILMLDGWRYATRPEQWDRDLASVATNLAKSGLPLFVVLNKIDKISSKEKIFSLLARCQEQWPGTDVFPVSAVKGTNVDRLMDMIVATLPQGMPLYDKDQLSTLPLRFMVTEIIREKLFLTLQEELPYNVAVDIDAWEQDPETGLLTIVATIYVSKAGYKGMIIGKGGRTLKRIGSMARPEIVELVGSKVFLELWVKVKSRWTEDRQFLTGLGLG</sequence>
<keyword evidence="12" id="KW-1185">Reference proteome</keyword>
<keyword evidence="6" id="KW-1003">Cell membrane</keyword>
<dbReference type="PANTHER" id="PTHR42698">
    <property type="entry name" value="GTPASE ERA"/>
    <property type="match status" value="1"/>
</dbReference>
<evidence type="ECO:0000313" key="11">
    <source>
        <dbReference type="EMBL" id="GAU08387.1"/>
    </source>
</evidence>
<dbReference type="InterPro" id="IPR015946">
    <property type="entry name" value="KH_dom-like_a/b"/>
</dbReference>
<protein>
    <recommendedName>
        <fullName evidence="2 6">GTPase Era</fullName>
    </recommendedName>
</protein>
<evidence type="ECO:0000256" key="7">
    <source>
        <dbReference type="PROSITE-ProRule" id="PRU01050"/>
    </source>
</evidence>
<evidence type="ECO:0000256" key="3">
    <source>
        <dbReference type="ARBA" id="ARBA00022741"/>
    </source>
</evidence>
<dbReference type="Proteomes" id="UP000095200">
    <property type="component" value="Unassembled WGS sequence"/>
</dbReference>
<accession>A0A194AE78</accession>
<keyword evidence="3 6" id="KW-0547">Nucleotide-binding</keyword>
<dbReference type="GO" id="GO:0005525">
    <property type="term" value="F:GTP binding"/>
    <property type="evidence" value="ECO:0007669"/>
    <property type="project" value="UniProtKB-UniRule"/>
</dbReference>
<dbReference type="InterPro" id="IPR009019">
    <property type="entry name" value="KH_sf_prok-type"/>
</dbReference>
<keyword evidence="6" id="KW-0472">Membrane</keyword>
<evidence type="ECO:0000256" key="4">
    <source>
        <dbReference type="ARBA" id="ARBA00022884"/>
    </source>
</evidence>
<dbReference type="GO" id="GO:0003924">
    <property type="term" value="F:GTPase activity"/>
    <property type="evidence" value="ECO:0007669"/>
    <property type="project" value="UniProtKB-UniRule"/>
</dbReference>
<keyword evidence="6" id="KW-0690">Ribosome biogenesis</keyword>
<dbReference type="InterPro" id="IPR006073">
    <property type="entry name" value="GTP-bd"/>
</dbReference>
<evidence type="ECO:0000256" key="2">
    <source>
        <dbReference type="ARBA" id="ARBA00020484"/>
    </source>
</evidence>
<evidence type="ECO:0000259" key="9">
    <source>
        <dbReference type="PROSITE" id="PS50823"/>
    </source>
</evidence>
<dbReference type="Pfam" id="PF01926">
    <property type="entry name" value="MMR_HSR1"/>
    <property type="match status" value="1"/>
</dbReference>
<feature type="domain" description="Era-type G" evidence="10">
    <location>
        <begin position="9"/>
        <end position="183"/>
    </location>
</feature>